<dbReference type="Pfam" id="PF00005">
    <property type="entry name" value="ABC_tran"/>
    <property type="match status" value="2"/>
</dbReference>
<organism evidence="5 6">
    <name type="scientific">Geotoga petraea</name>
    <dbReference type="NCBI Taxonomy" id="28234"/>
    <lineage>
        <taxon>Bacteria</taxon>
        <taxon>Thermotogati</taxon>
        <taxon>Thermotogota</taxon>
        <taxon>Thermotogae</taxon>
        <taxon>Petrotogales</taxon>
        <taxon>Petrotogaceae</taxon>
        <taxon>Geotoga</taxon>
    </lineage>
</organism>
<evidence type="ECO:0000313" key="6">
    <source>
        <dbReference type="Proteomes" id="UP000297288"/>
    </source>
</evidence>
<dbReference type="GO" id="GO:0005524">
    <property type="term" value="F:ATP binding"/>
    <property type="evidence" value="ECO:0007669"/>
    <property type="project" value="UniProtKB-KW"/>
</dbReference>
<feature type="domain" description="ABC transporter" evidence="4">
    <location>
        <begin position="293"/>
        <end position="507"/>
    </location>
</feature>
<evidence type="ECO:0000256" key="2">
    <source>
        <dbReference type="ARBA" id="ARBA00022840"/>
    </source>
</evidence>
<dbReference type="GO" id="GO:0016887">
    <property type="term" value="F:ATP hydrolysis activity"/>
    <property type="evidence" value="ECO:0007669"/>
    <property type="project" value="InterPro"/>
</dbReference>
<feature type="coiled-coil region" evidence="3">
    <location>
        <begin position="518"/>
        <end position="552"/>
    </location>
</feature>
<feature type="coiled-coil region" evidence="3">
    <location>
        <begin position="209"/>
        <end position="243"/>
    </location>
</feature>
<reference evidence="5 6" key="1">
    <citation type="submission" date="2019-04" db="EMBL/GenBank/DDBJ databases">
        <title>Draft genome sequence data and analysis of a Fermenting Bacterium, Geotoga petraea strain HO-Geo1, isolated from heavy-oil petroleum reservoir in Russia.</title>
        <authorList>
            <person name="Grouzdev D.S."/>
            <person name="Semenova E.M."/>
            <person name="Sokolova D.S."/>
            <person name="Tourova T.P."/>
            <person name="Poltaraus A.B."/>
            <person name="Nazina T.N."/>
        </authorList>
    </citation>
    <scope>NUCLEOTIDE SEQUENCE [LARGE SCALE GENOMIC DNA]</scope>
    <source>
        <strain evidence="5 6">HO-Geo1</strain>
    </source>
</reference>
<dbReference type="PANTHER" id="PTHR42855:SF2">
    <property type="entry name" value="DRUG RESISTANCE ABC TRANSPORTER,ATP-BINDING PROTEIN"/>
    <property type="match status" value="1"/>
</dbReference>
<dbReference type="InterPro" id="IPR003593">
    <property type="entry name" value="AAA+_ATPase"/>
</dbReference>
<dbReference type="PROSITE" id="PS00211">
    <property type="entry name" value="ABC_TRANSPORTER_1"/>
    <property type="match status" value="2"/>
</dbReference>
<keyword evidence="1" id="KW-0547">Nucleotide-binding</keyword>
<dbReference type="CDD" id="cd03221">
    <property type="entry name" value="ABCF_EF-3"/>
    <property type="match status" value="2"/>
</dbReference>
<dbReference type="FunFam" id="3.40.50.300:FF:000011">
    <property type="entry name" value="Putative ABC transporter ATP-binding component"/>
    <property type="match status" value="1"/>
</dbReference>
<evidence type="ECO:0000256" key="3">
    <source>
        <dbReference type="SAM" id="Coils"/>
    </source>
</evidence>
<dbReference type="SMART" id="SM00382">
    <property type="entry name" value="AAA"/>
    <property type="match status" value="2"/>
</dbReference>
<gene>
    <name evidence="5" type="ORF">E4650_02165</name>
</gene>
<dbReference type="EMBL" id="SRME01000001">
    <property type="protein sequence ID" value="TGG89021.1"/>
    <property type="molecule type" value="Genomic_DNA"/>
</dbReference>
<accession>A0A4Z0VYE0</accession>
<name>A0A4Z0VYE0_9BACT</name>
<evidence type="ECO:0000259" key="4">
    <source>
        <dbReference type="PROSITE" id="PS50893"/>
    </source>
</evidence>
<dbReference type="InterPro" id="IPR032781">
    <property type="entry name" value="ABC_tran_Xtn"/>
</dbReference>
<dbReference type="AlphaFoldDB" id="A0A4Z0VYE0"/>
<dbReference type="OrthoDB" id="9801441at2"/>
<dbReference type="Proteomes" id="UP000297288">
    <property type="component" value="Unassembled WGS sequence"/>
</dbReference>
<protein>
    <submittedName>
        <fullName evidence="5">ATP-binding cassette domain-containing protein</fullName>
    </submittedName>
</protein>
<evidence type="ECO:0000256" key="1">
    <source>
        <dbReference type="ARBA" id="ARBA00022741"/>
    </source>
</evidence>
<comment type="caution">
    <text evidence="5">The sequence shown here is derived from an EMBL/GenBank/DDBJ whole genome shotgun (WGS) entry which is preliminary data.</text>
</comment>
<dbReference type="PROSITE" id="PS50893">
    <property type="entry name" value="ABC_TRANSPORTER_2"/>
    <property type="match status" value="2"/>
</dbReference>
<dbReference type="Gene3D" id="3.40.50.300">
    <property type="entry name" value="P-loop containing nucleotide triphosphate hydrolases"/>
    <property type="match status" value="2"/>
</dbReference>
<dbReference type="Pfam" id="PF12848">
    <property type="entry name" value="ABC_tran_Xtn"/>
    <property type="match status" value="1"/>
</dbReference>
<feature type="domain" description="ABC transporter" evidence="4">
    <location>
        <begin position="3"/>
        <end position="221"/>
    </location>
</feature>
<dbReference type="InterPro" id="IPR003439">
    <property type="entry name" value="ABC_transporter-like_ATP-bd"/>
</dbReference>
<evidence type="ECO:0000313" key="5">
    <source>
        <dbReference type="EMBL" id="TGG89021.1"/>
    </source>
</evidence>
<dbReference type="SUPFAM" id="SSF52540">
    <property type="entry name" value="P-loop containing nucleoside triphosphate hydrolases"/>
    <property type="match status" value="2"/>
</dbReference>
<dbReference type="PANTHER" id="PTHR42855">
    <property type="entry name" value="ABC TRANSPORTER ATP-BINDING SUBUNIT"/>
    <property type="match status" value="1"/>
</dbReference>
<dbReference type="NCBIfam" id="NF000355">
    <property type="entry name" value="ribo_prot_ABC_F"/>
    <property type="match status" value="1"/>
</dbReference>
<dbReference type="InterPro" id="IPR027417">
    <property type="entry name" value="P-loop_NTPase"/>
</dbReference>
<keyword evidence="3" id="KW-0175">Coiled coil</keyword>
<dbReference type="InterPro" id="IPR017871">
    <property type="entry name" value="ABC_transporter-like_CS"/>
</dbReference>
<dbReference type="InterPro" id="IPR051309">
    <property type="entry name" value="ABCF_ATPase"/>
</dbReference>
<dbReference type="RefSeq" id="WP_135402555.1">
    <property type="nucleotide sequence ID" value="NZ_SRME01000001.1"/>
</dbReference>
<keyword evidence="2 5" id="KW-0067">ATP-binding</keyword>
<proteinExistence type="predicted"/>
<sequence length="599" mass="70190">MLLRLEDVSHNFADQDLFYNVNLSVYPGDRIALIGKNGSGKTTLLNIISDKLEPTEGKLHKNNQLKINFLTQFRMDDPHINLYDFVREEIKEDIDEFMLEKRVRSTLVGVGFKDDEWNRKVSTLSGGELTRLSLGKTLVGTHNLLLLDEPTNHLDLYSINWLKNYLKNYKGAIILVSHDREFLKSLCNRFWEINSFKVWDFKGNYEKYLSNRENLINSTQAQKENLEKEIKRLEDMVQRYRKWGTEKMVKQAIIRERTLSKLKEDYESIKNIEKENSIKLKIPEPRETGYEVINVKNISFSYYESQPLLKDISFNLKEGEKLSILGKNGSGKSTLLKILTGKIKNYKGKFEWGYNIDIGYIDQVISSFNQENDILTEMWSLVPDWKDFEVRRYIGKFGFVQNDVFKEINTISGGELTRLAIAKVLLKKPNVLILDEPTNHLDILTVEVLEDTLKEFKGSIIMVSHDEELIRNISDKYMLIENGKSLITDDLNNILTNIKNDSFKIKKKNKPNKDYEKEKKLRNRIKSLNSELDKLRNESETLFLKLDNLEKEMIERGDNYTKVKELMDEKIKIEKKINYYEIREEQIIKELAEIENSEG</sequence>